<proteinExistence type="predicted"/>
<protein>
    <submittedName>
        <fullName evidence="3">Uncharacterized protein LOC115885691</fullName>
    </submittedName>
</protein>
<dbReference type="KEGG" id="soy:115885691"/>
<dbReference type="Proteomes" id="UP000504635">
    <property type="component" value="Unplaced"/>
</dbReference>
<evidence type="ECO:0000313" key="3">
    <source>
        <dbReference type="RefSeq" id="XP_030760536.1"/>
    </source>
</evidence>
<evidence type="ECO:0000313" key="2">
    <source>
        <dbReference type="Proteomes" id="UP000504635"/>
    </source>
</evidence>
<sequence length="119" mass="13935">MKQRLTAVEMDYLRRSAGVSKMDRITNIEIRHRMNAPRDNYRQGLKWFGHLLRMPEGRWPETSVSVESSTKKESKVDQEGRGTNTIRQAMASRELKELDAFDREVWRGERESSSSCMLD</sequence>
<feature type="region of interest" description="Disordered" evidence="1">
    <location>
        <begin position="61"/>
        <end position="84"/>
    </location>
</feature>
<dbReference type="GeneID" id="115885691"/>
<dbReference type="OrthoDB" id="424543at2759"/>
<name>A0A6J2YBB0_SITOR</name>
<dbReference type="InParanoid" id="A0A6J2YBB0"/>
<accession>A0A6J2YBB0</accession>
<feature type="compositionally biased region" description="Basic and acidic residues" evidence="1">
    <location>
        <begin position="69"/>
        <end position="80"/>
    </location>
</feature>
<gene>
    <name evidence="3" type="primary">LOC115885691</name>
</gene>
<keyword evidence="2" id="KW-1185">Reference proteome</keyword>
<organism evidence="2 3">
    <name type="scientific">Sitophilus oryzae</name>
    <name type="common">Rice weevil</name>
    <name type="synonym">Curculio oryzae</name>
    <dbReference type="NCBI Taxonomy" id="7048"/>
    <lineage>
        <taxon>Eukaryota</taxon>
        <taxon>Metazoa</taxon>
        <taxon>Ecdysozoa</taxon>
        <taxon>Arthropoda</taxon>
        <taxon>Hexapoda</taxon>
        <taxon>Insecta</taxon>
        <taxon>Pterygota</taxon>
        <taxon>Neoptera</taxon>
        <taxon>Endopterygota</taxon>
        <taxon>Coleoptera</taxon>
        <taxon>Polyphaga</taxon>
        <taxon>Cucujiformia</taxon>
        <taxon>Curculionidae</taxon>
        <taxon>Dryophthorinae</taxon>
        <taxon>Sitophilus</taxon>
    </lineage>
</organism>
<dbReference type="AlphaFoldDB" id="A0A6J2YBB0"/>
<dbReference type="RefSeq" id="XP_030760536.1">
    <property type="nucleotide sequence ID" value="XM_030904676.1"/>
</dbReference>
<evidence type="ECO:0000256" key="1">
    <source>
        <dbReference type="SAM" id="MobiDB-lite"/>
    </source>
</evidence>
<reference evidence="3" key="1">
    <citation type="submission" date="2025-08" db="UniProtKB">
        <authorList>
            <consortium name="RefSeq"/>
        </authorList>
    </citation>
    <scope>IDENTIFICATION</scope>
    <source>
        <tissue evidence="3">Gonads</tissue>
    </source>
</reference>